<dbReference type="InterPro" id="IPR012902">
    <property type="entry name" value="N_methyl_site"/>
</dbReference>
<organism evidence="2 3">
    <name type="scientific">Aquisphaera giovannonii</name>
    <dbReference type="NCBI Taxonomy" id="406548"/>
    <lineage>
        <taxon>Bacteria</taxon>
        <taxon>Pseudomonadati</taxon>
        <taxon>Planctomycetota</taxon>
        <taxon>Planctomycetia</taxon>
        <taxon>Isosphaerales</taxon>
        <taxon>Isosphaeraceae</taxon>
        <taxon>Aquisphaera</taxon>
    </lineage>
</organism>
<evidence type="ECO:0000259" key="1">
    <source>
        <dbReference type="Pfam" id="PF07596"/>
    </source>
</evidence>
<evidence type="ECO:0000313" key="3">
    <source>
        <dbReference type="Proteomes" id="UP000324233"/>
    </source>
</evidence>
<dbReference type="Gene3D" id="3.30.700.10">
    <property type="entry name" value="Glycoprotein, Type 4 Pilin"/>
    <property type="match status" value="1"/>
</dbReference>
<dbReference type="Pfam" id="PF07596">
    <property type="entry name" value="SBP_bac_10"/>
    <property type="match status" value="1"/>
</dbReference>
<dbReference type="EMBL" id="CP042997">
    <property type="protein sequence ID" value="QEH37915.1"/>
    <property type="molecule type" value="Genomic_DNA"/>
</dbReference>
<name>A0A5B9WCX5_9BACT</name>
<dbReference type="InterPro" id="IPR011453">
    <property type="entry name" value="DUF1559"/>
</dbReference>
<gene>
    <name evidence="2" type="ORF">OJF2_65090</name>
</gene>
<dbReference type="NCBIfam" id="TIGR04294">
    <property type="entry name" value="pre_pil_HX9DG"/>
    <property type="match status" value="1"/>
</dbReference>
<dbReference type="SUPFAM" id="SSF54523">
    <property type="entry name" value="Pili subunits"/>
    <property type="match status" value="1"/>
</dbReference>
<dbReference type="RefSeq" id="WP_148597418.1">
    <property type="nucleotide sequence ID" value="NZ_CP042997.1"/>
</dbReference>
<dbReference type="InterPro" id="IPR045584">
    <property type="entry name" value="Pilin-like"/>
</dbReference>
<dbReference type="Pfam" id="PF07963">
    <property type="entry name" value="N_methyl"/>
    <property type="match status" value="1"/>
</dbReference>
<accession>A0A5B9WCX5</accession>
<evidence type="ECO:0000313" key="2">
    <source>
        <dbReference type="EMBL" id="QEH37915.1"/>
    </source>
</evidence>
<proteinExistence type="predicted"/>
<dbReference type="NCBIfam" id="TIGR02532">
    <property type="entry name" value="IV_pilin_GFxxxE"/>
    <property type="match status" value="1"/>
</dbReference>
<keyword evidence="3" id="KW-1185">Reference proteome</keyword>
<dbReference type="KEGG" id="agv:OJF2_65090"/>
<protein>
    <recommendedName>
        <fullName evidence="1">DUF1559 domain-containing protein</fullName>
    </recommendedName>
</protein>
<dbReference type="OrthoDB" id="267520at2"/>
<dbReference type="PANTHER" id="PTHR30093">
    <property type="entry name" value="GENERAL SECRETION PATHWAY PROTEIN G"/>
    <property type="match status" value="1"/>
</dbReference>
<dbReference type="AlphaFoldDB" id="A0A5B9WCX5"/>
<reference evidence="2 3" key="1">
    <citation type="submission" date="2019-08" db="EMBL/GenBank/DDBJ databases">
        <title>Deep-cultivation of Planctomycetes and their phenomic and genomic characterization uncovers novel biology.</title>
        <authorList>
            <person name="Wiegand S."/>
            <person name="Jogler M."/>
            <person name="Boedeker C."/>
            <person name="Pinto D."/>
            <person name="Vollmers J."/>
            <person name="Rivas-Marin E."/>
            <person name="Kohn T."/>
            <person name="Peeters S.H."/>
            <person name="Heuer A."/>
            <person name="Rast P."/>
            <person name="Oberbeckmann S."/>
            <person name="Bunk B."/>
            <person name="Jeske O."/>
            <person name="Meyerdierks A."/>
            <person name="Storesund J.E."/>
            <person name="Kallscheuer N."/>
            <person name="Luecker S."/>
            <person name="Lage O.M."/>
            <person name="Pohl T."/>
            <person name="Merkel B.J."/>
            <person name="Hornburger P."/>
            <person name="Mueller R.-W."/>
            <person name="Bruemmer F."/>
            <person name="Labrenz M."/>
            <person name="Spormann A.M."/>
            <person name="Op den Camp H."/>
            <person name="Overmann J."/>
            <person name="Amann R."/>
            <person name="Jetten M.S.M."/>
            <person name="Mascher T."/>
            <person name="Medema M.H."/>
            <person name="Devos D.P."/>
            <person name="Kaster A.-K."/>
            <person name="Ovreas L."/>
            <person name="Rohde M."/>
            <person name="Galperin M.Y."/>
            <person name="Jogler C."/>
        </authorList>
    </citation>
    <scope>NUCLEOTIDE SEQUENCE [LARGE SCALE GENOMIC DNA]</scope>
    <source>
        <strain evidence="2 3">OJF2</strain>
    </source>
</reference>
<sequence length="329" mass="34201">MRRGRAPGPRGAFTLIELLVVLAIIGLLIALLLPAVQSAREAARRAHCQHNLKQLGLALHAYHDAWGSFPPGYLPSRAPRPGASTGAELGAGWGWGTLVLPYLESRPVYDAANFDLGFGEVTGEVVGLRENRTVRQVSLSTFLCPSDGDASGPLDLGGATIAGSPGQYVASAGWMDTSRSPIQGDGLLYPGSRVSLGDVIDGTGSTLLLGERSRNLAEAAWAGSFGSHADPAPLCTKRGWPVRSCVGLMFLLMGRTGPPGDIIGGQAAGGITPNHPSAGADGFWSRHPGGCEFLLGDGSARFIKSSIDTRVFRSLSSRAGGEVIGADSY</sequence>
<dbReference type="PANTHER" id="PTHR30093:SF2">
    <property type="entry name" value="TYPE II SECRETION SYSTEM PROTEIN H"/>
    <property type="match status" value="1"/>
</dbReference>
<dbReference type="Proteomes" id="UP000324233">
    <property type="component" value="Chromosome"/>
</dbReference>
<dbReference type="InterPro" id="IPR027558">
    <property type="entry name" value="Pre_pil_HX9DG_C"/>
</dbReference>
<feature type="domain" description="DUF1559" evidence="1">
    <location>
        <begin position="37"/>
        <end position="309"/>
    </location>
</feature>